<feature type="transmembrane region" description="Helical" evidence="9">
    <location>
        <begin position="65"/>
        <end position="89"/>
    </location>
</feature>
<evidence type="ECO:0000256" key="7">
    <source>
        <dbReference type="ARBA" id="ARBA00023136"/>
    </source>
</evidence>
<protein>
    <submittedName>
        <fullName evidence="11">MFS transporter</fullName>
    </submittedName>
</protein>
<comment type="subcellular location">
    <subcellularLocation>
        <location evidence="1">Cell membrane</location>
        <topology evidence="1">Multi-pass membrane protein</topology>
    </subcellularLocation>
</comment>
<feature type="transmembrane region" description="Helical" evidence="9">
    <location>
        <begin position="367"/>
        <end position="389"/>
    </location>
</feature>
<dbReference type="PROSITE" id="PS50850">
    <property type="entry name" value="MFS"/>
    <property type="match status" value="1"/>
</dbReference>
<evidence type="ECO:0000313" key="11">
    <source>
        <dbReference type="EMBL" id="MFC4756005.1"/>
    </source>
</evidence>
<keyword evidence="2" id="KW-0813">Transport</keyword>
<reference evidence="12" key="1">
    <citation type="journal article" date="2019" name="Int. J. Syst. Evol. Microbiol.">
        <title>The Global Catalogue of Microorganisms (GCM) 10K type strain sequencing project: providing services to taxonomists for standard genome sequencing and annotation.</title>
        <authorList>
            <consortium name="The Broad Institute Genomics Platform"/>
            <consortium name="The Broad Institute Genome Sequencing Center for Infectious Disease"/>
            <person name="Wu L."/>
            <person name="Ma J."/>
        </authorList>
    </citation>
    <scope>NUCLEOTIDE SEQUENCE [LARGE SCALE GENOMIC DNA]</scope>
    <source>
        <strain evidence="12">JCM 11882</strain>
    </source>
</reference>
<evidence type="ECO:0000256" key="8">
    <source>
        <dbReference type="SAM" id="MobiDB-lite"/>
    </source>
</evidence>
<feature type="transmembrane region" description="Helical" evidence="9">
    <location>
        <begin position="125"/>
        <end position="145"/>
    </location>
</feature>
<dbReference type="Proteomes" id="UP001595836">
    <property type="component" value="Unassembled WGS sequence"/>
</dbReference>
<keyword evidence="5" id="KW-0769">Symport</keyword>
<feature type="transmembrane region" description="Helical" evidence="9">
    <location>
        <begin position="401"/>
        <end position="418"/>
    </location>
</feature>
<evidence type="ECO:0000256" key="2">
    <source>
        <dbReference type="ARBA" id="ARBA00022448"/>
    </source>
</evidence>
<dbReference type="RefSeq" id="WP_344995839.1">
    <property type="nucleotide sequence ID" value="NZ_BAABCD010000053.1"/>
</dbReference>
<dbReference type="PANTHER" id="PTHR43528">
    <property type="entry name" value="ALPHA-KETOGLUTARATE PERMEASE"/>
    <property type="match status" value="1"/>
</dbReference>
<feature type="transmembrane region" description="Helical" evidence="9">
    <location>
        <begin position="342"/>
        <end position="361"/>
    </location>
</feature>
<feature type="transmembrane region" description="Helical" evidence="9">
    <location>
        <begin position="41"/>
        <end position="59"/>
    </location>
</feature>
<dbReference type="InterPro" id="IPR051084">
    <property type="entry name" value="H+-coupled_symporters"/>
</dbReference>
<comment type="caution">
    <text evidence="11">The sequence shown here is derived from an EMBL/GenBank/DDBJ whole genome shotgun (WGS) entry which is preliminary data.</text>
</comment>
<evidence type="ECO:0000256" key="4">
    <source>
        <dbReference type="ARBA" id="ARBA00022692"/>
    </source>
</evidence>
<evidence type="ECO:0000259" key="10">
    <source>
        <dbReference type="PROSITE" id="PS50850"/>
    </source>
</evidence>
<name>A0ABV9PSU2_9ACTN</name>
<gene>
    <name evidence="11" type="ORF">ACFO7U_14630</name>
</gene>
<proteinExistence type="predicted"/>
<feature type="transmembrane region" description="Helical" evidence="9">
    <location>
        <begin position="430"/>
        <end position="451"/>
    </location>
</feature>
<organism evidence="11 12">
    <name type="scientific">Dietzia aurantiaca</name>
    <dbReference type="NCBI Taxonomy" id="983873"/>
    <lineage>
        <taxon>Bacteria</taxon>
        <taxon>Bacillati</taxon>
        <taxon>Actinomycetota</taxon>
        <taxon>Actinomycetes</taxon>
        <taxon>Mycobacteriales</taxon>
        <taxon>Dietziaceae</taxon>
        <taxon>Dietzia</taxon>
    </lineage>
</organism>
<dbReference type="Pfam" id="PF00083">
    <property type="entry name" value="Sugar_tr"/>
    <property type="match status" value="1"/>
</dbReference>
<dbReference type="InterPro" id="IPR020846">
    <property type="entry name" value="MFS_dom"/>
</dbReference>
<feature type="transmembrane region" description="Helical" evidence="9">
    <location>
        <begin position="101"/>
        <end position="119"/>
    </location>
</feature>
<dbReference type="PANTHER" id="PTHR43528:SF1">
    <property type="entry name" value="ALPHA-KETOGLUTARATE PERMEASE"/>
    <property type="match status" value="1"/>
</dbReference>
<keyword evidence="4 9" id="KW-0812">Transmembrane</keyword>
<evidence type="ECO:0000256" key="1">
    <source>
        <dbReference type="ARBA" id="ARBA00004651"/>
    </source>
</evidence>
<accession>A0ABV9PSU2</accession>
<feature type="region of interest" description="Disordered" evidence="8">
    <location>
        <begin position="1"/>
        <end position="20"/>
    </location>
</feature>
<sequence>MADATVRPEVPGQPTAPVTATKSPGALKSLAASTTGQLFEWYEWTAYAVFAPFIAAAMFNNDNPVSALLATLAVFAVGFLMRPLGGIVFGRIADVKGRKHVLIVTMLMMAAASLLIGLLPTYGTIGVFASALLLLCRMVQGFAHGGESATAYSYVAEIAPPHRRGMWGSLVFVAIMGGTVIAYGIGGGITELLSESAVGSWGWRVPFLLGAVFALFVLYLRSGMEESEVFDTAEAADNAAAGGAATGSTTAATGAGSEADSAVVTTFSRGRLARAIALVVTMVSGITVAHYTWSSYASTFAITQRDMDSGSAFWMIFASQLIALCTLPLWGLLSDHIGRRPVIFIFAVGTIVTTPFLMGMIDDRPWTLFVASLIAMTLVAAAGSILSSFMSEAFPTKMRTAGIGFAYSLSVAVFGGSAPYLNAQFIQWDLYWLISAYIIVLCVCTIIATAIMKETRGDNLHTVGRG</sequence>
<evidence type="ECO:0000313" key="12">
    <source>
        <dbReference type="Proteomes" id="UP001595836"/>
    </source>
</evidence>
<dbReference type="InterPro" id="IPR005829">
    <property type="entry name" value="Sugar_transporter_CS"/>
</dbReference>
<evidence type="ECO:0000256" key="5">
    <source>
        <dbReference type="ARBA" id="ARBA00022847"/>
    </source>
</evidence>
<dbReference type="SUPFAM" id="SSF103473">
    <property type="entry name" value="MFS general substrate transporter"/>
    <property type="match status" value="1"/>
</dbReference>
<feature type="transmembrane region" description="Helical" evidence="9">
    <location>
        <begin position="166"/>
        <end position="189"/>
    </location>
</feature>
<evidence type="ECO:0000256" key="6">
    <source>
        <dbReference type="ARBA" id="ARBA00022989"/>
    </source>
</evidence>
<dbReference type="InterPro" id="IPR036259">
    <property type="entry name" value="MFS_trans_sf"/>
</dbReference>
<keyword evidence="6 9" id="KW-1133">Transmembrane helix</keyword>
<dbReference type="Gene3D" id="1.20.1250.20">
    <property type="entry name" value="MFS general substrate transporter like domains"/>
    <property type="match status" value="1"/>
</dbReference>
<feature type="transmembrane region" description="Helical" evidence="9">
    <location>
        <begin position="275"/>
        <end position="293"/>
    </location>
</feature>
<evidence type="ECO:0000256" key="3">
    <source>
        <dbReference type="ARBA" id="ARBA00022475"/>
    </source>
</evidence>
<keyword evidence="3" id="KW-1003">Cell membrane</keyword>
<feature type="domain" description="Major facilitator superfamily (MFS) profile" evidence="10">
    <location>
        <begin position="29"/>
        <end position="456"/>
    </location>
</feature>
<evidence type="ECO:0000256" key="9">
    <source>
        <dbReference type="SAM" id="Phobius"/>
    </source>
</evidence>
<keyword evidence="7 9" id="KW-0472">Membrane</keyword>
<feature type="transmembrane region" description="Helical" evidence="9">
    <location>
        <begin position="201"/>
        <end position="220"/>
    </location>
</feature>
<feature type="transmembrane region" description="Helical" evidence="9">
    <location>
        <begin position="313"/>
        <end position="333"/>
    </location>
</feature>
<dbReference type="InterPro" id="IPR005828">
    <property type="entry name" value="MFS_sugar_transport-like"/>
</dbReference>
<dbReference type="EMBL" id="JBHSHP010000056">
    <property type="protein sequence ID" value="MFC4756005.1"/>
    <property type="molecule type" value="Genomic_DNA"/>
</dbReference>
<dbReference type="PROSITE" id="PS00217">
    <property type="entry name" value="SUGAR_TRANSPORT_2"/>
    <property type="match status" value="1"/>
</dbReference>
<keyword evidence="12" id="KW-1185">Reference proteome</keyword>